<dbReference type="PANTHER" id="PTHR43065:SF42">
    <property type="entry name" value="TWO-COMPONENT SENSOR PPRA"/>
    <property type="match status" value="1"/>
</dbReference>
<dbReference type="RefSeq" id="WP_341469076.1">
    <property type="nucleotide sequence ID" value="NZ_CP128399.1"/>
</dbReference>
<feature type="domain" description="PAS" evidence="10">
    <location>
        <begin position="205"/>
        <end position="249"/>
    </location>
</feature>
<dbReference type="InterPro" id="IPR000014">
    <property type="entry name" value="PAS"/>
</dbReference>
<dbReference type="SUPFAM" id="SSF52172">
    <property type="entry name" value="CheY-like"/>
    <property type="match status" value="1"/>
</dbReference>
<evidence type="ECO:0000313" key="12">
    <source>
        <dbReference type="EMBL" id="WJW67178.1"/>
    </source>
</evidence>
<dbReference type="EMBL" id="CP128399">
    <property type="protein sequence ID" value="WJW67178.1"/>
    <property type="molecule type" value="Genomic_DNA"/>
</dbReference>
<dbReference type="EC" id="2.7.13.3" evidence="2"/>
<dbReference type="Pfam" id="PF02518">
    <property type="entry name" value="HATPase_c"/>
    <property type="match status" value="1"/>
</dbReference>
<dbReference type="Gene3D" id="1.10.287.130">
    <property type="match status" value="1"/>
</dbReference>
<dbReference type="CDD" id="cd00130">
    <property type="entry name" value="PAS"/>
    <property type="match status" value="1"/>
</dbReference>
<proteinExistence type="predicted"/>
<gene>
    <name evidence="11" type="ORF">HXX08_05430</name>
    <name evidence="12" type="ORF">OZ401_000434</name>
</gene>
<comment type="catalytic activity">
    <reaction evidence="1">
        <text>ATP + protein L-histidine = ADP + protein N-phospho-L-histidine.</text>
        <dbReference type="EC" id="2.7.13.3"/>
    </reaction>
</comment>
<dbReference type="SUPFAM" id="SSF55874">
    <property type="entry name" value="ATPase domain of HSP90 chaperone/DNA topoisomerase II/histidine kinase"/>
    <property type="match status" value="1"/>
</dbReference>
<sequence length="709" mass="77655">MLDWLLTCRASNPDDARRGRLLNWFILILLTITLLNIGTVIFSGTYLLGIIVVVMVALLLFIYFLNRKGKVRLVAPSLVATLFVVLHILSIMPTGEIVSAGAAPSLLAVPVALAGIMLSKRTVSLVMGLAVADSLWLLLVGIPQLEIYRTEHSEDMQILVSLTLTVLVTVGLVASFFSQEIQHFIVSIQGRNRELEYANLALEMEKEKLAITLDSSGEGIITIGRTGHIELINNVAEKLTGWTQVEARGMPLAEVFCLLDHKTRFPTQAPFQNLKPDKPVITSAEDFTLLSRTDKECYVNYTISLIPGQQHNNSLGAVLIFHDVTERRKIDEERLKANNLESLGVLAGGIAHDFNNILTGINGNIALARNDLNPSQDAYNSLKAAEAATMRARDLAKQLLTFAIGGAPVKQTARLNEIILETAHFVLHGSRVEGNFDIPSSLWAVEVDPGQISQVIQNLVLNAAQAMPEGGKVSVEAANVTLTAGSVPLLEAGDFVKIRVQDQGYGIKPDVMDKIFNPYFSTKAHNSGMGLAVCYSIIRKHDGQILVESEPGKGTTMTLYLPKSNQELKEKAIEVPPKDTQKDKHLRVLIMDDEVMIREVATKALTRKGYQVSTVEDGNLAIEEYQKALEEGRPYKVVIMDLTIPGGVGGKEATQKLLKLDPKAKVVVSSGYSTDPVMAHYEEYGFAGILYKPFNLSSLEQIIQVVSQD</sequence>
<dbReference type="SMART" id="SM00091">
    <property type="entry name" value="PAS"/>
    <property type="match status" value="1"/>
</dbReference>
<evidence type="ECO:0000256" key="6">
    <source>
        <dbReference type="PROSITE-ProRule" id="PRU00169"/>
    </source>
</evidence>
<dbReference type="Pfam" id="PF08448">
    <property type="entry name" value="PAS_4"/>
    <property type="match status" value="1"/>
</dbReference>
<dbReference type="Gene3D" id="3.40.50.2300">
    <property type="match status" value="1"/>
</dbReference>
<dbReference type="PANTHER" id="PTHR43065">
    <property type="entry name" value="SENSOR HISTIDINE KINASE"/>
    <property type="match status" value="1"/>
</dbReference>
<dbReference type="InterPro" id="IPR011006">
    <property type="entry name" value="CheY-like_superfamily"/>
</dbReference>
<dbReference type="Gene3D" id="3.30.450.20">
    <property type="entry name" value="PAS domain"/>
    <property type="match status" value="1"/>
</dbReference>
<dbReference type="Pfam" id="PF00072">
    <property type="entry name" value="Response_reg"/>
    <property type="match status" value="1"/>
</dbReference>
<evidence type="ECO:0000259" key="10">
    <source>
        <dbReference type="PROSITE" id="PS50112"/>
    </source>
</evidence>
<dbReference type="InterPro" id="IPR035965">
    <property type="entry name" value="PAS-like_dom_sf"/>
</dbReference>
<dbReference type="InterPro" id="IPR005467">
    <property type="entry name" value="His_kinase_dom"/>
</dbReference>
<evidence type="ECO:0000259" key="8">
    <source>
        <dbReference type="PROSITE" id="PS50109"/>
    </source>
</evidence>
<keyword evidence="3 6" id="KW-0597">Phosphoprotein</keyword>
<evidence type="ECO:0000313" key="11">
    <source>
        <dbReference type="EMBL" id="NWJ45303.1"/>
    </source>
</evidence>
<dbReference type="InterPro" id="IPR004358">
    <property type="entry name" value="Sig_transdc_His_kin-like_C"/>
</dbReference>
<dbReference type="Proteomes" id="UP001431572">
    <property type="component" value="Chromosome 1"/>
</dbReference>
<protein>
    <recommendedName>
        <fullName evidence="2">histidine kinase</fullName>
        <ecNumber evidence="2">2.7.13.3</ecNumber>
    </recommendedName>
</protein>
<feature type="domain" description="Response regulatory" evidence="9">
    <location>
        <begin position="587"/>
        <end position="707"/>
    </location>
</feature>
<dbReference type="EMBL" id="JACATZ010000001">
    <property type="protein sequence ID" value="NWJ45303.1"/>
    <property type="molecule type" value="Genomic_DNA"/>
</dbReference>
<accession>A0A8T7LWG5</accession>
<dbReference type="InterPro" id="IPR003661">
    <property type="entry name" value="HisK_dim/P_dom"/>
</dbReference>
<dbReference type="PROSITE" id="PS50109">
    <property type="entry name" value="HIS_KIN"/>
    <property type="match status" value="1"/>
</dbReference>
<evidence type="ECO:0000313" key="14">
    <source>
        <dbReference type="Proteomes" id="UP001431572"/>
    </source>
</evidence>
<evidence type="ECO:0000256" key="5">
    <source>
        <dbReference type="ARBA" id="ARBA00023012"/>
    </source>
</evidence>
<keyword evidence="14" id="KW-1185">Reference proteome</keyword>
<feature type="transmembrane region" description="Helical" evidence="7">
    <location>
        <begin position="47"/>
        <end position="66"/>
    </location>
</feature>
<evidence type="ECO:0000259" key="9">
    <source>
        <dbReference type="PROSITE" id="PS50110"/>
    </source>
</evidence>
<keyword evidence="12" id="KW-0067">ATP-binding</keyword>
<organism evidence="11 13">
    <name type="scientific">Candidatus Chlorohelix allophototropha</name>
    <dbReference type="NCBI Taxonomy" id="3003348"/>
    <lineage>
        <taxon>Bacteria</taxon>
        <taxon>Bacillati</taxon>
        <taxon>Chloroflexota</taxon>
        <taxon>Chloroflexia</taxon>
        <taxon>Candidatus Chloroheliales</taxon>
        <taxon>Candidatus Chloroheliaceae</taxon>
        <taxon>Candidatus Chlorohelix</taxon>
    </lineage>
</organism>
<reference evidence="11 13" key="1">
    <citation type="submission" date="2020-06" db="EMBL/GenBank/DDBJ databases">
        <title>Anoxygenic phototrophic Chloroflexota member uses a Type I reaction center.</title>
        <authorList>
            <person name="Tsuji J.M."/>
            <person name="Shaw N.A."/>
            <person name="Nagashima S."/>
            <person name="Venkiteswaran J."/>
            <person name="Schiff S.L."/>
            <person name="Hanada S."/>
            <person name="Tank M."/>
            <person name="Neufeld J.D."/>
        </authorList>
    </citation>
    <scope>NUCLEOTIDE SEQUENCE [LARGE SCALE GENOMIC DNA]</scope>
    <source>
        <strain evidence="11">L227-S17</strain>
    </source>
</reference>
<feature type="modified residue" description="4-aspartylphosphate" evidence="6">
    <location>
        <position position="641"/>
    </location>
</feature>
<dbReference type="AlphaFoldDB" id="A0A8T7LWG5"/>
<dbReference type="SMART" id="SM00388">
    <property type="entry name" value="HisKA"/>
    <property type="match status" value="1"/>
</dbReference>
<keyword evidence="7" id="KW-0812">Transmembrane</keyword>
<dbReference type="SUPFAM" id="SSF47384">
    <property type="entry name" value="Homodimeric domain of signal transducing histidine kinase"/>
    <property type="match status" value="1"/>
</dbReference>
<dbReference type="SMART" id="SM00448">
    <property type="entry name" value="REC"/>
    <property type="match status" value="1"/>
</dbReference>
<evidence type="ECO:0000256" key="2">
    <source>
        <dbReference type="ARBA" id="ARBA00012438"/>
    </source>
</evidence>
<feature type="domain" description="Histidine kinase" evidence="8">
    <location>
        <begin position="349"/>
        <end position="565"/>
    </location>
</feature>
<dbReference type="GO" id="GO:0005524">
    <property type="term" value="F:ATP binding"/>
    <property type="evidence" value="ECO:0007669"/>
    <property type="project" value="UniProtKB-KW"/>
</dbReference>
<dbReference type="InterPro" id="IPR001789">
    <property type="entry name" value="Sig_transdc_resp-reg_receiver"/>
</dbReference>
<evidence type="ECO:0000256" key="3">
    <source>
        <dbReference type="ARBA" id="ARBA00022553"/>
    </source>
</evidence>
<keyword evidence="12" id="KW-0547">Nucleotide-binding</keyword>
<dbReference type="InterPro" id="IPR036890">
    <property type="entry name" value="HATPase_C_sf"/>
</dbReference>
<keyword evidence="7" id="KW-1133">Transmembrane helix</keyword>
<feature type="transmembrane region" description="Helical" evidence="7">
    <location>
        <begin position="97"/>
        <end position="118"/>
    </location>
</feature>
<dbReference type="SMART" id="SM00387">
    <property type="entry name" value="HATPase_c"/>
    <property type="match status" value="1"/>
</dbReference>
<dbReference type="NCBIfam" id="TIGR00229">
    <property type="entry name" value="sensory_box"/>
    <property type="match status" value="1"/>
</dbReference>
<dbReference type="PRINTS" id="PR00344">
    <property type="entry name" value="BCTRLSENSOR"/>
</dbReference>
<dbReference type="InterPro" id="IPR036097">
    <property type="entry name" value="HisK_dim/P_sf"/>
</dbReference>
<dbReference type="PROSITE" id="PS50110">
    <property type="entry name" value="RESPONSE_REGULATORY"/>
    <property type="match status" value="1"/>
</dbReference>
<evidence type="ECO:0000256" key="4">
    <source>
        <dbReference type="ARBA" id="ARBA00022777"/>
    </source>
</evidence>
<keyword evidence="5" id="KW-0902">Two-component regulatory system</keyword>
<dbReference type="GO" id="GO:0000155">
    <property type="term" value="F:phosphorelay sensor kinase activity"/>
    <property type="evidence" value="ECO:0007669"/>
    <property type="project" value="InterPro"/>
</dbReference>
<dbReference type="SUPFAM" id="SSF55785">
    <property type="entry name" value="PYP-like sensor domain (PAS domain)"/>
    <property type="match status" value="1"/>
</dbReference>
<keyword evidence="4" id="KW-0418">Kinase</keyword>
<reference evidence="12" key="2">
    <citation type="journal article" date="2024" name="Nature">
        <title>Anoxygenic phototroph of the Chloroflexota uses a type I reaction centre.</title>
        <authorList>
            <person name="Tsuji J.M."/>
            <person name="Shaw N.A."/>
            <person name="Nagashima S."/>
            <person name="Venkiteswaran J.J."/>
            <person name="Schiff S.L."/>
            <person name="Watanabe T."/>
            <person name="Fukui M."/>
            <person name="Hanada S."/>
            <person name="Tank M."/>
            <person name="Neufeld J.D."/>
        </authorList>
    </citation>
    <scope>NUCLEOTIDE SEQUENCE</scope>
    <source>
        <strain evidence="12">L227-S17</strain>
    </source>
</reference>
<dbReference type="InterPro" id="IPR013656">
    <property type="entry name" value="PAS_4"/>
</dbReference>
<dbReference type="InterPro" id="IPR003594">
    <property type="entry name" value="HATPase_dom"/>
</dbReference>
<dbReference type="PROSITE" id="PS50112">
    <property type="entry name" value="PAS"/>
    <property type="match status" value="1"/>
</dbReference>
<feature type="transmembrane region" description="Helical" evidence="7">
    <location>
        <begin position="73"/>
        <end position="91"/>
    </location>
</feature>
<evidence type="ECO:0000256" key="7">
    <source>
        <dbReference type="SAM" id="Phobius"/>
    </source>
</evidence>
<dbReference type="Proteomes" id="UP000521676">
    <property type="component" value="Unassembled WGS sequence"/>
</dbReference>
<keyword evidence="7" id="KW-0472">Membrane</keyword>
<name>A0A8T7LWG5_9CHLR</name>
<feature type="transmembrane region" description="Helical" evidence="7">
    <location>
        <begin position="157"/>
        <end position="177"/>
    </location>
</feature>
<dbReference type="CDD" id="cd17546">
    <property type="entry name" value="REC_hyHK_CKI1_RcsC-like"/>
    <property type="match status" value="1"/>
</dbReference>
<keyword evidence="4" id="KW-0808">Transferase</keyword>
<feature type="transmembrane region" description="Helical" evidence="7">
    <location>
        <begin position="21"/>
        <end position="41"/>
    </location>
</feature>
<dbReference type="Gene3D" id="3.30.565.10">
    <property type="entry name" value="Histidine kinase-like ATPase, C-terminal domain"/>
    <property type="match status" value="1"/>
</dbReference>
<dbReference type="CDD" id="cd00082">
    <property type="entry name" value="HisKA"/>
    <property type="match status" value="1"/>
</dbReference>
<evidence type="ECO:0000313" key="13">
    <source>
        <dbReference type="Proteomes" id="UP000521676"/>
    </source>
</evidence>
<evidence type="ECO:0000256" key="1">
    <source>
        <dbReference type="ARBA" id="ARBA00000085"/>
    </source>
</evidence>